<dbReference type="InterPro" id="IPR058525">
    <property type="entry name" value="DUF8212"/>
</dbReference>
<evidence type="ECO:0000259" key="1">
    <source>
        <dbReference type="Pfam" id="PF26640"/>
    </source>
</evidence>
<dbReference type="PANTHER" id="PTHR10622">
    <property type="entry name" value="HET DOMAIN-CONTAINING PROTEIN"/>
    <property type="match status" value="1"/>
</dbReference>
<feature type="domain" description="DUF8212" evidence="1">
    <location>
        <begin position="12"/>
        <end position="35"/>
    </location>
</feature>
<dbReference type="AlphaFoldDB" id="A0AAE0IDH2"/>
<reference evidence="2" key="2">
    <citation type="submission" date="2023-06" db="EMBL/GenBank/DDBJ databases">
        <authorList>
            <consortium name="Lawrence Berkeley National Laboratory"/>
            <person name="Haridas S."/>
            <person name="Hensen N."/>
            <person name="Bonometti L."/>
            <person name="Westerberg I."/>
            <person name="Brannstrom I.O."/>
            <person name="Guillou S."/>
            <person name="Cros-Aarteil S."/>
            <person name="Calhoun S."/>
            <person name="Kuo A."/>
            <person name="Mondo S."/>
            <person name="Pangilinan J."/>
            <person name="Riley R."/>
            <person name="Labutti K."/>
            <person name="Andreopoulos B."/>
            <person name="Lipzen A."/>
            <person name="Chen C."/>
            <person name="Yanf M."/>
            <person name="Daum C."/>
            <person name="Ng V."/>
            <person name="Clum A."/>
            <person name="Steindorff A."/>
            <person name="Ohm R."/>
            <person name="Martin F."/>
            <person name="Silar P."/>
            <person name="Natvig D."/>
            <person name="Lalanne C."/>
            <person name="Gautier V."/>
            <person name="Ament-Velasquez S.L."/>
            <person name="Kruys A."/>
            <person name="Hutchinson M.I."/>
            <person name="Powell A.J."/>
            <person name="Barry K."/>
            <person name="Miller A.N."/>
            <person name="Grigoriev I.V."/>
            <person name="Debuchy R."/>
            <person name="Gladieux P."/>
            <person name="Thoren M.H."/>
            <person name="Johannesson H."/>
        </authorList>
    </citation>
    <scope>NUCLEOTIDE SEQUENCE</scope>
    <source>
        <strain evidence="2">CBS 118394</strain>
    </source>
</reference>
<organism evidence="2 3">
    <name type="scientific">Apodospora peruviana</name>
    <dbReference type="NCBI Taxonomy" id="516989"/>
    <lineage>
        <taxon>Eukaryota</taxon>
        <taxon>Fungi</taxon>
        <taxon>Dikarya</taxon>
        <taxon>Ascomycota</taxon>
        <taxon>Pezizomycotina</taxon>
        <taxon>Sordariomycetes</taxon>
        <taxon>Sordariomycetidae</taxon>
        <taxon>Sordariales</taxon>
        <taxon>Lasiosphaeriaceae</taxon>
        <taxon>Apodospora</taxon>
    </lineage>
</organism>
<sequence length="322" mass="36859">MNIPMIYGEGLNAFRRLQEEIIKRIADLAIFARHTDIPSDSVCSPLATLPDSFRQSHDICNKAIVNPFFMSNKGIYMSNEALVIYRLPSLTGQTSLKYLLVVGWIEWTQGDSSTYICTPLRIVGFATYPRETHPTIIRKSQESFTPWTPYHDFFLVDPNSDIPTSVTALLRANHSRPYDVYRISNAKQLEFDDESPLPAAAFDYTNQLWFRPWGRFDLFACCFSLRPQSENVKFGVLISKRHEVLLVDLKSPEGKQLFLLLRRNPEQPMSWRDAIDYLGHKDNRLKVRGGAGVLRVEGNVMTKSVLVESKMVELPSLELRVL</sequence>
<comment type="caution">
    <text evidence="2">The sequence shown here is derived from an EMBL/GenBank/DDBJ whole genome shotgun (WGS) entry which is preliminary data.</text>
</comment>
<gene>
    <name evidence="2" type="ORF">B0H66DRAFT_620939</name>
</gene>
<accession>A0AAE0IDH2</accession>
<keyword evidence="3" id="KW-1185">Reference proteome</keyword>
<protein>
    <recommendedName>
        <fullName evidence="1">DUF8212 domain-containing protein</fullName>
    </recommendedName>
</protein>
<proteinExistence type="predicted"/>
<dbReference type="EMBL" id="JAUEDM010000003">
    <property type="protein sequence ID" value="KAK3322943.1"/>
    <property type="molecule type" value="Genomic_DNA"/>
</dbReference>
<dbReference type="Pfam" id="PF26640">
    <property type="entry name" value="DUF8212"/>
    <property type="match status" value="1"/>
</dbReference>
<evidence type="ECO:0000313" key="2">
    <source>
        <dbReference type="EMBL" id="KAK3322943.1"/>
    </source>
</evidence>
<dbReference type="PANTHER" id="PTHR10622:SF12">
    <property type="entry name" value="HET DOMAIN-CONTAINING PROTEIN"/>
    <property type="match status" value="1"/>
</dbReference>
<evidence type="ECO:0000313" key="3">
    <source>
        <dbReference type="Proteomes" id="UP001283341"/>
    </source>
</evidence>
<reference evidence="2" key="1">
    <citation type="journal article" date="2023" name="Mol. Phylogenet. Evol.">
        <title>Genome-scale phylogeny and comparative genomics of the fungal order Sordariales.</title>
        <authorList>
            <person name="Hensen N."/>
            <person name="Bonometti L."/>
            <person name="Westerberg I."/>
            <person name="Brannstrom I.O."/>
            <person name="Guillou S."/>
            <person name="Cros-Aarteil S."/>
            <person name="Calhoun S."/>
            <person name="Haridas S."/>
            <person name="Kuo A."/>
            <person name="Mondo S."/>
            <person name="Pangilinan J."/>
            <person name="Riley R."/>
            <person name="LaButti K."/>
            <person name="Andreopoulos B."/>
            <person name="Lipzen A."/>
            <person name="Chen C."/>
            <person name="Yan M."/>
            <person name="Daum C."/>
            <person name="Ng V."/>
            <person name="Clum A."/>
            <person name="Steindorff A."/>
            <person name="Ohm R.A."/>
            <person name="Martin F."/>
            <person name="Silar P."/>
            <person name="Natvig D.O."/>
            <person name="Lalanne C."/>
            <person name="Gautier V."/>
            <person name="Ament-Velasquez S.L."/>
            <person name="Kruys A."/>
            <person name="Hutchinson M.I."/>
            <person name="Powell A.J."/>
            <person name="Barry K."/>
            <person name="Miller A.N."/>
            <person name="Grigoriev I.V."/>
            <person name="Debuchy R."/>
            <person name="Gladieux P."/>
            <person name="Hiltunen Thoren M."/>
            <person name="Johannesson H."/>
        </authorList>
    </citation>
    <scope>NUCLEOTIDE SEQUENCE</scope>
    <source>
        <strain evidence="2">CBS 118394</strain>
    </source>
</reference>
<name>A0AAE0IDH2_9PEZI</name>
<dbReference type="Proteomes" id="UP001283341">
    <property type="component" value="Unassembled WGS sequence"/>
</dbReference>